<sequence length="553" mass="63074">MILNLNRRILTSLIGLFLLVIFGINYAFYNASLTDYLGPSARQKFASIISSHDGVGDGVGVDTDDDYIESKGDRGYDWCSRVGGHRWVDELSSTWAVSCGEPISHINYANRNRKPMLSENISTSSLLCFQVQIEGDPDNFCVARNALYDPDPPQKPPVNPKDLFPEHGITAGAGKKTKKDKSKRSSSPANGLIAAREVMKPWQLSCSPNTEWDRGVQAPSKFRRYFSDTGVGVQLKTEWELNNKAPKVEKEEECTKSIMIVGLEGNGNIWHTLMEVWSGFLTMDVLRQAERARMKLFGKGKENERIWDEENVELYIEKNLDTEKKASPWFDMWTLVTGKEPKPIGELKKGCYKSVILPLAGGANPFWKDHWKERTCQRSTLVDEFVDKIFNAHGVEDSAVPTLEKVTVRFISRSHNRKIIHMEEYMRKLEKQFPNVRFEVAKLETMNITQQLEWAKQTDILVGVIGAGMTHTMFLREGAAVVELMHPEPFWYFGFGNLARARRLEYFAMHGDKSKGDVKDWQADDVLVPEAQFMETMTRAVEGQIERKNRMRR</sequence>
<keyword evidence="12" id="KW-1133">Transmembrane helix</keyword>
<dbReference type="Proteomes" id="UP000015100">
    <property type="component" value="Unassembled WGS sequence"/>
</dbReference>
<reference evidence="14 15" key="1">
    <citation type="journal article" date="2013" name="PLoS Genet.">
        <title>Genomic mechanisms accounting for the adaptation to parasitism in nematode-trapping fungi.</title>
        <authorList>
            <person name="Meerupati T."/>
            <person name="Andersson K.M."/>
            <person name="Friman E."/>
            <person name="Kumar D."/>
            <person name="Tunlid A."/>
            <person name="Ahren D."/>
        </authorList>
    </citation>
    <scope>NUCLEOTIDE SEQUENCE [LARGE SCALE GENOMIC DNA]</scope>
    <source>
        <strain evidence="14 15">CBS 200.50</strain>
    </source>
</reference>
<dbReference type="PANTHER" id="PTHR20961">
    <property type="entry name" value="GLYCOSYLTRANSFERASE"/>
    <property type="match status" value="1"/>
</dbReference>
<dbReference type="OMA" id="NIWHTLM"/>
<reference evidence="15" key="2">
    <citation type="submission" date="2013-04" db="EMBL/GenBank/DDBJ databases">
        <title>Genomic mechanisms accounting for the adaptation to parasitism in nematode-trapping fungi.</title>
        <authorList>
            <person name="Ahren D.G."/>
        </authorList>
    </citation>
    <scope>NUCLEOTIDE SEQUENCE [LARGE SCALE GENOMIC DNA]</scope>
    <source>
        <strain evidence="15">CBS 200.50</strain>
    </source>
</reference>
<keyword evidence="2" id="KW-0328">Glycosyltransferase</keyword>
<evidence type="ECO:0000256" key="11">
    <source>
        <dbReference type="SAM" id="MobiDB-lite"/>
    </source>
</evidence>
<evidence type="ECO:0000256" key="7">
    <source>
        <dbReference type="ARBA" id="ARBA00040944"/>
    </source>
</evidence>
<keyword evidence="12" id="KW-0812">Transmembrane</keyword>
<keyword evidence="15" id="KW-1185">Reference proteome</keyword>
<dbReference type="OrthoDB" id="529273at2759"/>
<evidence type="ECO:0000313" key="15">
    <source>
        <dbReference type="Proteomes" id="UP000015100"/>
    </source>
</evidence>
<evidence type="ECO:0000256" key="3">
    <source>
        <dbReference type="ARBA" id="ARBA00022679"/>
    </source>
</evidence>
<dbReference type="STRING" id="1284197.S8AB44"/>
<evidence type="ECO:0000256" key="2">
    <source>
        <dbReference type="ARBA" id="ARBA00022676"/>
    </source>
</evidence>
<feature type="region of interest" description="Disordered" evidence="11">
    <location>
        <begin position="149"/>
        <end position="190"/>
    </location>
</feature>
<keyword evidence="3" id="KW-0808">Transferase</keyword>
<dbReference type="HOGENOM" id="CLU_030112_1_0_1"/>
<dbReference type="AlphaFoldDB" id="S8AB44"/>
<evidence type="ECO:0000256" key="5">
    <source>
        <dbReference type="ARBA" id="ARBA00022824"/>
    </source>
</evidence>
<dbReference type="GO" id="GO:0097363">
    <property type="term" value="F:protein O-acetylglucosaminyltransferase activity"/>
    <property type="evidence" value="ECO:0007669"/>
    <property type="project" value="UniProtKB-EC"/>
</dbReference>
<dbReference type="InterPro" id="IPR007657">
    <property type="entry name" value="Glycosyltransferase_61"/>
</dbReference>
<feature type="transmembrane region" description="Helical" evidence="12">
    <location>
        <begin position="9"/>
        <end position="29"/>
    </location>
</feature>
<accession>S8AB44</accession>
<proteinExistence type="predicted"/>
<keyword evidence="12" id="KW-0472">Membrane</keyword>
<evidence type="ECO:0000256" key="9">
    <source>
        <dbReference type="ARBA" id="ARBA00048317"/>
    </source>
</evidence>
<name>S8AB44_DACHA</name>
<organism evidence="14 15">
    <name type="scientific">Dactylellina haptotyla (strain CBS 200.50)</name>
    <name type="common">Nematode-trapping fungus</name>
    <name type="synonym">Monacrosporium haptotylum</name>
    <dbReference type="NCBI Taxonomy" id="1284197"/>
    <lineage>
        <taxon>Eukaryota</taxon>
        <taxon>Fungi</taxon>
        <taxon>Dikarya</taxon>
        <taxon>Ascomycota</taxon>
        <taxon>Pezizomycotina</taxon>
        <taxon>Orbiliomycetes</taxon>
        <taxon>Orbiliales</taxon>
        <taxon>Orbiliaceae</taxon>
        <taxon>Dactylellina</taxon>
    </lineage>
</organism>
<evidence type="ECO:0000256" key="12">
    <source>
        <dbReference type="SAM" id="Phobius"/>
    </source>
</evidence>
<feature type="compositionally biased region" description="Pro residues" evidence="11">
    <location>
        <begin position="150"/>
        <end position="159"/>
    </location>
</feature>
<comment type="caution">
    <text evidence="14">The sequence shown here is derived from an EMBL/GenBank/DDBJ whole genome shotgun (WGS) entry which is preliminary data.</text>
</comment>
<evidence type="ECO:0000256" key="4">
    <source>
        <dbReference type="ARBA" id="ARBA00022729"/>
    </source>
</evidence>
<keyword evidence="5" id="KW-0256">Endoplasmic reticulum</keyword>
<feature type="compositionally biased region" description="Basic residues" evidence="11">
    <location>
        <begin position="175"/>
        <end position="184"/>
    </location>
</feature>
<dbReference type="EMBL" id="AQGS01000575">
    <property type="protein sequence ID" value="EPS38306.1"/>
    <property type="molecule type" value="Genomic_DNA"/>
</dbReference>
<evidence type="ECO:0000259" key="13">
    <source>
        <dbReference type="Pfam" id="PF04577"/>
    </source>
</evidence>
<dbReference type="EC" id="2.4.1.255" evidence="1"/>
<evidence type="ECO:0000256" key="6">
    <source>
        <dbReference type="ARBA" id="ARBA00023180"/>
    </source>
</evidence>
<gene>
    <name evidence="14" type="ORF">H072_8092</name>
</gene>
<feature type="domain" description="Glycosyltransferase 61 catalytic" evidence="13">
    <location>
        <begin position="401"/>
        <end position="482"/>
    </location>
</feature>
<comment type="catalytic activity">
    <reaction evidence="9">
        <text>L-seryl-[protein] + UDP-N-acetyl-alpha-D-glucosamine = 3-O-(N-acetyl-beta-D-glucosaminyl)-L-seryl-[protein] + UDP + H(+)</text>
        <dbReference type="Rhea" id="RHEA:48904"/>
        <dbReference type="Rhea" id="RHEA-COMP:9863"/>
        <dbReference type="Rhea" id="RHEA-COMP:12251"/>
        <dbReference type="ChEBI" id="CHEBI:15378"/>
        <dbReference type="ChEBI" id="CHEBI:29999"/>
        <dbReference type="ChEBI" id="CHEBI:57705"/>
        <dbReference type="ChEBI" id="CHEBI:58223"/>
        <dbReference type="ChEBI" id="CHEBI:90838"/>
        <dbReference type="EC" id="2.4.1.255"/>
    </reaction>
</comment>
<evidence type="ECO:0000256" key="1">
    <source>
        <dbReference type="ARBA" id="ARBA00011970"/>
    </source>
</evidence>
<dbReference type="InterPro" id="IPR049625">
    <property type="entry name" value="Glyco_transf_61_cat"/>
</dbReference>
<dbReference type="eggNOG" id="KOG4698">
    <property type="taxonomic scope" value="Eukaryota"/>
</dbReference>
<keyword evidence="6" id="KW-0325">Glycoprotein</keyword>
<evidence type="ECO:0000256" key="8">
    <source>
        <dbReference type="ARBA" id="ARBA00042574"/>
    </source>
</evidence>
<keyword evidence="4" id="KW-0732">Signal</keyword>
<evidence type="ECO:0000256" key="10">
    <source>
        <dbReference type="ARBA" id="ARBA00049432"/>
    </source>
</evidence>
<comment type="catalytic activity">
    <reaction evidence="10">
        <text>L-threonyl-[protein] + UDP-N-acetyl-alpha-D-glucosamine = 3-O-(N-acetyl-beta-D-glucosaminyl)-L-threonyl-[protein] + UDP + H(+)</text>
        <dbReference type="Rhea" id="RHEA:48908"/>
        <dbReference type="Rhea" id="RHEA-COMP:11060"/>
        <dbReference type="Rhea" id="RHEA-COMP:12252"/>
        <dbReference type="ChEBI" id="CHEBI:15378"/>
        <dbReference type="ChEBI" id="CHEBI:30013"/>
        <dbReference type="ChEBI" id="CHEBI:57705"/>
        <dbReference type="ChEBI" id="CHEBI:58223"/>
        <dbReference type="ChEBI" id="CHEBI:90840"/>
        <dbReference type="EC" id="2.4.1.255"/>
    </reaction>
</comment>
<evidence type="ECO:0000313" key="14">
    <source>
        <dbReference type="EMBL" id="EPS38306.1"/>
    </source>
</evidence>
<dbReference type="PANTHER" id="PTHR20961:SF148">
    <property type="entry name" value="EGF DOMAIN-SPECIFIC O-LINKED N-ACETYLGLUCOSAMINE TRANSFERASE"/>
    <property type="match status" value="1"/>
</dbReference>
<protein>
    <recommendedName>
        <fullName evidence="7">EGF domain-specific O-linked N-acetylglucosamine transferase</fullName>
        <ecNumber evidence="1">2.4.1.255</ecNumber>
    </recommendedName>
    <alternativeName>
        <fullName evidence="8">Extracellular O-linked N-acetylglucosamine transferase</fullName>
    </alternativeName>
</protein>
<dbReference type="Pfam" id="PF04577">
    <property type="entry name" value="Glyco_transf_61"/>
    <property type="match status" value="1"/>
</dbReference>